<dbReference type="GO" id="GO:0000981">
    <property type="term" value="F:DNA-binding transcription factor activity, RNA polymerase II-specific"/>
    <property type="evidence" value="ECO:0007669"/>
    <property type="project" value="InterPro"/>
</dbReference>
<gene>
    <name evidence="3" type="ORF">TRIVIDRAFT_52546</name>
</gene>
<evidence type="ECO:0000256" key="1">
    <source>
        <dbReference type="ARBA" id="ARBA00023242"/>
    </source>
</evidence>
<dbReference type="RefSeq" id="XP_013955635.1">
    <property type="nucleotide sequence ID" value="XM_014100160.1"/>
</dbReference>
<dbReference type="CDD" id="cd12148">
    <property type="entry name" value="fungal_TF_MHR"/>
    <property type="match status" value="1"/>
</dbReference>
<feature type="domain" description="Zn(2)-C6 fungal-type" evidence="2">
    <location>
        <begin position="29"/>
        <end position="59"/>
    </location>
</feature>
<dbReference type="OMA" id="PACSFCE"/>
<dbReference type="InParanoid" id="G9MVW8"/>
<dbReference type="GeneID" id="25795212"/>
<dbReference type="STRING" id="413071.G9MVW8"/>
<dbReference type="InterPro" id="IPR036864">
    <property type="entry name" value="Zn2-C6_fun-type_DNA-bd_sf"/>
</dbReference>
<dbReference type="SUPFAM" id="SSF57701">
    <property type="entry name" value="Zn2/Cys6 DNA-binding domain"/>
    <property type="match status" value="1"/>
</dbReference>
<dbReference type="PROSITE" id="PS00463">
    <property type="entry name" value="ZN2_CY6_FUNGAL_1"/>
    <property type="match status" value="1"/>
</dbReference>
<evidence type="ECO:0000313" key="4">
    <source>
        <dbReference type="Proteomes" id="UP000007115"/>
    </source>
</evidence>
<comment type="caution">
    <text evidence="3">The sequence shown here is derived from an EMBL/GenBank/DDBJ whole genome shotgun (WGS) entry which is preliminary data.</text>
</comment>
<organism evidence="3 4">
    <name type="scientific">Hypocrea virens (strain Gv29-8 / FGSC 10586)</name>
    <name type="common">Gliocladium virens</name>
    <name type="synonym">Trichoderma virens</name>
    <dbReference type="NCBI Taxonomy" id="413071"/>
    <lineage>
        <taxon>Eukaryota</taxon>
        <taxon>Fungi</taxon>
        <taxon>Dikarya</taxon>
        <taxon>Ascomycota</taxon>
        <taxon>Pezizomycotina</taxon>
        <taxon>Sordariomycetes</taxon>
        <taxon>Hypocreomycetidae</taxon>
        <taxon>Hypocreales</taxon>
        <taxon>Hypocreaceae</taxon>
        <taxon>Trichoderma</taxon>
    </lineage>
</organism>
<dbReference type="PROSITE" id="PS50048">
    <property type="entry name" value="ZN2_CY6_FUNGAL_2"/>
    <property type="match status" value="1"/>
</dbReference>
<accession>G9MVW8</accession>
<dbReference type="PANTHER" id="PTHR47785">
    <property type="entry name" value="ZN(II)2CYS6 TRANSCRIPTION FACTOR (EUROFUNG)-RELATED-RELATED"/>
    <property type="match status" value="1"/>
</dbReference>
<dbReference type="PANTHER" id="PTHR47785:SF7">
    <property type="entry name" value="ZN(II)2CYS6 TRANSCRIPTION FACTOR (EUROFUNG)"/>
    <property type="match status" value="1"/>
</dbReference>
<dbReference type="SMART" id="SM00066">
    <property type="entry name" value="GAL4"/>
    <property type="match status" value="1"/>
</dbReference>
<reference evidence="3 4" key="1">
    <citation type="journal article" date="2011" name="Genome Biol.">
        <title>Comparative genome sequence analysis underscores mycoparasitism as the ancestral life style of Trichoderma.</title>
        <authorList>
            <person name="Kubicek C.P."/>
            <person name="Herrera-Estrella A."/>
            <person name="Seidl-Seiboth V."/>
            <person name="Martinez D.A."/>
            <person name="Druzhinina I.S."/>
            <person name="Thon M."/>
            <person name="Zeilinger S."/>
            <person name="Casas-Flores S."/>
            <person name="Horwitz B.A."/>
            <person name="Mukherjee P.K."/>
            <person name="Mukherjee M."/>
            <person name="Kredics L."/>
            <person name="Alcaraz L.D."/>
            <person name="Aerts A."/>
            <person name="Antal Z."/>
            <person name="Atanasova L."/>
            <person name="Cervantes-Badillo M.G."/>
            <person name="Challacombe J."/>
            <person name="Chertkov O."/>
            <person name="McCluskey K."/>
            <person name="Coulpier F."/>
            <person name="Deshpande N."/>
            <person name="von Doehren H."/>
            <person name="Ebbole D.J."/>
            <person name="Esquivel-Naranjo E.U."/>
            <person name="Fekete E."/>
            <person name="Flipphi M."/>
            <person name="Glaser F."/>
            <person name="Gomez-Rodriguez E.Y."/>
            <person name="Gruber S."/>
            <person name="Han C."/>
            <person name="Henrissat B."/>
            <person name="Hermosa R."/>
            <person name="Hernandez-Onate M."/>
            <person name="Karaffa L."/>
            <person name="Kosti I."/>
            <person name="Le Crom S."/>
            <person name="Lindquist E."/>
            <person name="Lucas S."/>
            <person name="Luebeck M."/>
            <person name="Luebeck P.S."/>
            <person name="Margeot A."/>
            <person name="Metz B."/>
            <person name="Misra M."/>
            <person name="Nevalainen H."/>
            <person name="Omann M."/>
            <person name="Packer N."/>
            <person name="Perrone G."/>
            <person name="Uresti-Rivera E.E."/>
            <person name="Salamov A."/>
            <person name="Schmoll M."/>
            <person name="Seiboth B."/>
            <person name="Shapiro H."/>
            <person name="Sukno S."/>
            <person name="Tamayo-Ramos J.A."/>
            <person name="Tisch D."/>
            <person name="Wiest A."/>
            <person name="Wilkinson H.H."/>
            <person name="Zhang M."/>
            <person name="Coutinho P.M."/>
            <person name="Kenerley C.M."/>
            <person name="Monte E."/>
            <person name="Baker S.E."/>
            <person name="Grigoriev I.V."/>
        </authorList>
    </citation>
    <scope>NUCLEOTIDE SEQUENCE [LARGE SCALE GENOMIC DNA]</scope>
    <source>
        <strain evidence="4">Gv29-8 / FGSC 10586</strain>
    </source>
</reference>
<dbReference type="Gene3D" id="4.10.240.10">
    <property type="entry name" value="Zn(2)-C6 fungal-type DNA-binding domain"/>
    <property type="match status" value="1"/>
</dbReference>
<evidence type="ECO:0000259" key="2">
    <source>
        <dbReference type="PROSITE" id="PS50048"/>
    </source>
</evidence>
<evidence type="ECO:0000313" key="3">
    <source>
        <dbReference type="EMBL" id="EHK21441.1"/>
    </source>
</evidence>
<keyword evidence="1" id="KW-0539">Nucleus</keyword>
<dbReference type="OrthoDB" id="4356994at2759"/>
<name>G9MVW8_HYPVG</name>
<keyword evidence="4" id="KW-1185">Reference proteome</keyword>
<dbReference type="InterPro" id="IPR053181">
    <property type="entry name" value="EcdB-like_regulator"/>
</dbReference>
<protein>
    <recommendedName>
        <fullName evidence="2">Zn(2)-C6 fungal-type domain-containing protein</fullName>
    </recommendedName>
</protein>
<dbReference type="eggNOG" id="ENOG502QR47">
    <property type="taxonomic scope" value="Eukaryota"/>
</dbReference>
<dbReference type="HOGENOM" id="CLU_004835_2_1_1"/>
<dbReference type="GO" id="GO:0008270">
    <property type="term" value="F:zinc ion binding"/>
    <property type="evidence" value="ECO:0007669"/>
    <property type="project" value="InterPro"/>
</dbReference>
<dbReference type="EMBL" id="ABDF02000071">
    <property type="protein sequence ID" value="EHK21441.1"/>
    <property type="molecule type" value="Genomic_DNA"/>
</dbReference>
<dbReference type="InterPro" id="IPR001138">
    <property type="entry name" value="Zn2Cys6_DnaBD"/>
</dbReference>
<dbReference type="CDD" id="cd00067">
    <property type="entry name" value="GAL4"/>
    <property type="match status" value="1"/>
</dbReference>
<dbReference type="Pfam" id="PF00172">
    <property type="entry name" value="Zn_clus"/>
    <property type="match status" value="1"/>
</dbReference>
<dbReference type="AlphaFoldDB" id="G9MVW8"/>
<sequence>MTAASQPQGRKRPAPRGTAAYARKRAVTACQVCRARRTKCDNKKPACSFCEKTGAKCVTEPSDYSAFDPASLKILERLDRIESLLESQSRDKPVLGWPVFGNQFGLQANAIAVLRRKPPKPIQPSSSALESFLGNTGASNRLITNFIQHVHIKNPILELASLRRMVQHACLEGVGWDAESCLVLLVWALGAISMPFQQPEQPCDQESLELGAALFGAATKRLGIVFAESGIISAQCFFYAGVYLMSMFQPVSAWRHFLQALAYCQEFDFAIEASQNPQTLTSPPETSPTEQRLYWSCWKSEVELRMCLGLFDFQTQDRVYPGHFPNPPANPEKDDRAWFFYLAEISLRRLNTRARNDIGRILSSLEVDGNTEARLIEVVDSYDQQAEAWLTSLPETISIDSDPHEDDILKFILRCHLVDFNELIFWTFVDSAVNSKESLTEDMSRYARRGLATCAKRMRTAGLGCSYRHHGTWLLLQSCARSAMVLLSAAFSEHAQSLLPENWVHSVEACISMLKQWKDEDAGISDHVVVLRQLLDKFNS</sequence>
<proteinExistence type="predicted"/>
<dbReference type="Proteomes" id="UP000007115">
    <property type="component" value="Unassembled WGS sequence"/>
</dbReference>
<dbReference type="VEuPathDB" id="FungiDB:TRIVIDRAFT_52546"/>